<dbReference type="EMBL" id="RKLO01000004">
    <property type="protein sequence ID" value="RVW01981.1"/>
    <property type="molecule type" value="Genomic_DNA"/>
</dbReference>
<keyword evidence="1" id="KW-1133">Transmembrane helix</keyword>
<reference evidence="2 3" key="1">
    <citation type="submission" date="2018-11" db="EMBL/GenBank/DDBJ databases">
        <title>Rhodococcus spongicola sp. nov. and Rhodococcus xishaensis sp. nov. from marine sponges.</title>
        <authorList>
            <person name="Li L."/>
            <person name="Lin H.W."/>
        </authorList>
    </citation>
    <scope>NUCLEOTIDE SEQUENCE [LARGE SCALE GENOMIC DNA]</scope>
    <source>
        <strain evidence="2 3">LHW51113</strain>
    </source>
</reference>
<organism evidence="2 3">
    <name type="scientific">Rhodococcus xishaensis</name>
    <dbReference type="NCBI Taxonomy" id="2487364"/>
    <lineage>
        <taxon>Bacteria</taxon>
        <taxon>Bacillati</taxon>
        <taxon>Actinomycetota</taxon>
        <taxon>Actinomycetes</taxon>
        <taxon>Mycobacteriales</taxon>
        <taxon>Nocardiaceae</taxon>
        <taxon>Rhodococcus</taxon>
    </lineage>
</organism>
<proteinExistence type="predicted"/>
<keyword evidence="1" id="KW-0472">Membrane</keyword>
<evidence type="ECO:0000313" key="3">
    <source>
        <dbReference type="Proteomes" id="UP000283479"/>
    </source>
</evidence>
<sequence length="59" mass="6316">MRKNEVRGLTAGLVSLTISSVAIGVANQSWTNFVLMFLVGLIFLAATLVAVRLLASPKR</sequence>
<evidence type="ECO:0000313" key="2">
    <source>
        <dbReference type="EMBL" id="RVW01981.1"/>
    </source>
</evidence>
<protein>
    <submittedName>
        <fullName evidence="2">Uncharacterized protein</fullName>
    </submittedName>
</protein>
<comment type="caution">
    <text evidence="2">The sequence shown here is derived from an EMBL/GenBank/DDBJ whole genome shotgun (WGS) entry which is preliminary data.</text>
</comment>
<keyword evidence="3" id="KW-1185">Reference proteome</keyword>
<accession>A0A3S3AJB7</accession>
<feature type="transmembrane region" description="Helical" evidence="1">
    <location>
        <begin position="34"/>
        <end position="55"/>
    </location>
</feature>
<dbReference type="Proteomes" id="UP000283479">
    <property type="component" value="Unassembled WGS sequence"/>
</dbReference>
<name>A0A3S3AJB7_9NOCA</name>
<dbReference type="AlphaFoldDB" id="A0A3S3AJB7"/>
<keyword evidence="1" id="KW-0812">Transmembrane</keyword>
<gene>
    <name evidence="2" type="ORF">EGT50_11075</name>
</gene>
<evidence type="ECO:0000256" key="1">
    <source>
        <dbReference type="SAM" id="Phobius"/>
    </source>
</evidence>